<reference evidence="1" key="1">
    <citation type="submission" date="2022-11" db="EMBL/GenBank/DDBJ databases">
        <title>Comparative genomic analysis of Mycoplasma feriruminatoris and the Mycoplasma mycoides cluster.</title>
        <authorList>
            <person name="Baby V."/>
            <person name="Ambroset C."/>
            <person name="Gaurivaud P."/>
            <person name="Boury C."/>
            <person name="Guichoux E."/>
            <person name="Lartigue C."/>
            <person name="Tardy F."/>
            <person name="Sirand-Pugnet P."/>
        </authorList>
    </citation>
    <scope>NUCLEOTIDE SEQUENCE [LARGE SCALE GENOMIC DNA]</scope>
    <source>
        <strain evidence="1">L15181</strain>
    </source>
</reference>
<dbReference type="RefSeq" id="WP_278299964.1">
    <property type="nucleotide sequence ID" value="NZ_CP113498.1"/>
</dbReference>
<dbReference type="NCBIfam" id="TIGR02167">
    <property type="entry name" value="Liste_lipo_26"/>
    <property type="match status" value="3"/>
</dbReference>
<evidence type="ECO:0000313" key="1">
    <source>
        <dbReference type="EMBL" id="WFQ93938.1"/>
    </source>
</evidence>
<dbReference type="InterPro" id="IPR011889">
    <property type="entry name" value="Liste_lipo_26"/>
</dbReference>
<dbReference type="InterPro" id="IPR005046">
    <property type="entry name" value="DUF285"/>
</dbReference>
<dbReference type="PROSITE" id="PS51257">
    <property type="entry name" value="PROKAR_LIPOPROTEIN"/>
    <property type="match status" value="1"/>
</dbReference>
<proteinExistence type="predicted"/>
<sequence length="442" mass="51108">MKNKYISLLAKIGVLFTVTSLPLVVISCKTSSPKNNKPNNQQNVANKIDISTLTNLIQAKNDLQKQDILEALKKENGLDKLTESDFDFKIEKKANLLHSGTLVITSNKDSKIIKGQLSLEIKKLDKVKKVDTKYNENRTEVLVIGYDENGKISKFAETVKKVPKELPEEIISLNDAFRKNQSATIENLDKWNTSNVVNMASMFEHAKIFNQDLSGWNTKNVADMSFMFYGASKFNGKLSNWNTENVKQMRSMFQEAKEFNKDISNWNTINVENMKSMFQDASQFNKPLSNWNLKNVKILDHMFHGASEFNSDIFKINNNLVTDMNYMFYKAAKFNKPLEWDVSKVTNMSGMFYGARDFNQNITNWNVSNVKTMKSMFSETNLFSQDIKGWNVENVTDMERMFKDARSFNRNISEWNVKNVKSYNDFSRHLEEKNKPKFVKNK</sequence>
<organism evidence="1 2">
    <name type="scientific">Mycoplasma feriruminatoris</name>
    <dbReference type="NCBI Taxonomy" id="1179777"/>
    <lineage>
        <taxon>Bacteria</taxon>
        <taxon>Bacillati</taxon>
        <taxon>Mycoplasmatota</taxon>
        <taxon>Mollicutes</taxon>
        <taxon>Mycoplasmataceae</taxon>
        <taxon>Mycoplasma</taxon>
    </lineage>
</organism>
<protein>
    <submittedName>
        <fullName evidence="1">BspA family leucine-rich repeat surface protein</fullName>
    </submittedName>
</protein>
<evidence type="ECO:0000313" key="2">
    <source>
        <dbReference type="Proteomes" id="UP001214039"/>
    </source>
</evidence>
<gene>
    <name evidence="1" type="ORF">MFERI15181_00860</name>
</gene>
<dbReference type="Proteomes" id="UP001214039">
    <property type="component" value="Chromosome"/>
</dbReference>
<accession>A0ABY8HYD9</accession>
<dbReference type="EMBL" id="CP113498">
    <property type="protein sequence ID" value="WFQ93938.1"/>
    <property type="molecule type" value="Genomic_DNA"/>
</dbReference>
<name>A0ABY8HYD9_9MOLU</name>
<dbReference type="Pfam" id="PF03382">
    <property type="entry name" value="DUF285"/>
    <property type="match status" value="2"/>
</dbReference>
<keyword evidence="2" id="KW-1185">Reference proteome</keyword>